<protein>
    <submittedName>
        <fullName evidence="7">ABC transporter ATP-binding protein</fullName>
    </submittedName>
</protein>
<dbReference type="NCBIfam" id="TIGR01727">
    <property type="entry name" value="oligo_HPY"/>
    <property type="match status" value="1"/>
</dbReference>
<dbReference type="InterPro" id="IPR013563">
    <property type="entry name" value="Oligopep_ABC_C"/>
</dbReference>
<comment type="similarity">
    <text evidence="1">Belongs to the ABC transporter superfamily.</text>
</comment>
<comment type="caution">
    <text evidence="7">The sequence shown here is derived from an EMBL/GenBank/DDBJ whole genome shotgun (WGS) entry which is preliminary data.</text>
</comment>
<evidence type="ECO:0000256" key="2">
    <source>
        <dbReference type="ARBA" id="ARBA00022448"/>
    </source>
</evidence>
<evidence type="ECO:0000259" key="6">
    <source>
        <dbReference type="PROSITE" id="PS50893"/>
    </source>
</evidence>
<reference evidence="7" key="1">
    <citation type="submission" date="2021-04" db="EMBL/GenBank/DDBJ databases">
        <title>novel species isolated from subtropical streams in China.</title>
        <authorList>
            <person name="Lu H."/>
        </authorList>
    </citation>
    <scope>NUCLEOTIDE SEQUENCE</scope>
    <source>
        <strain evidence="7">LFS511W</strain>
    </source>
</reference>
<dbReference type="SMART" id="SM00382">
    <property type="entry name" value="AAA"/>
    <property type="match status" value="1"/>
</dbReference>
<dbReference type="PANTHER" id="PTHR43776">
    <property type="entry name" value="TRANSPORT ATP-BINDING PROTEIN"/>
    <property type="match status" value="1"/>
</dbReference>
<dbReference type="InterPro" id="IPR017871">
    <property type="entry name" value="ABC_transporter-like_CS"/>
</dbReference>
<keyword evidence="2" id="KW-0813">Transport</keyword>
<keyword evidence="3" id="KW-0472">Membrane</keyword>
<evidence type="ECO:0000256" key="5">
    <source>
        <dbReference type="ARBA" id="ARBA00022840"/>
    </source>
</evidence>
<proteinExistence type="inferred from homology"/>
<feature type="domain" description="ABC transporter" evidence="6">
    <location>
        <begin position="13"/>
        <end position="262"/>
    </location>
</feature>
<sequence>MSAMTSASPQVLLEFDQISVSYAGKASLFRPVRRVKAVNAVSFQLMQGEVLGIVGESGSGKSTIAKLAMRMLKPDDGEIRYRGKPLSEYRGRDENCLRKEIQMVFQDPNASLNPRLTIEQSLREPFYLHDLGSSIEQHEEITRLLKLVGLPVSVLHRYPHELSGGQKQRVVIARALALQPKVLIADEAVAALDASVKAQIINLLLSLREQLGLTIIFISHDLPLVQIMCDRVLVLYLGQKMELTSRAMIASGGEHPYTRALWASSPVADPARRLQREQLLQGEIPSPLSPPPGCVFHTRCPDAQPVCREKKVAPPLSASVSEVICHFAQGKSV</sequence>
<dbReference type="InterPro" id="IPR003439">
    <property type="entry name" value="ABC_transporter-like_ATP-bd"/>
</dbReference>
<dbReference type="Pfam" id="PF00005">
    <property type="entry name" value="ABC_tran"/>
    <property type="match status" value="1"/>
</dbReference>
<organism evidence="7 8">
    <name type="scientific">Undibacterium luofuense</name>
    <dbReference type="NCBI Taxonomy" id="2828733"/>
    <lineage>
        <taxon>Bacteria</taxon>
        <taxon>Pseudomonadati</taxon>
        <taxon>Pseudomonadota</taxon>
        <taxon>Betaproteobacteria</taxon>
        <taxon>Burkholderiales</taxon>
        <taxon>Oxalobacteraceae</taxon>
        <taxon>Undibacterium</taxon>
    </lineage>
</organism>
<dbReference type="InterPro" id="IPR027417">
    <property type="entry name" value="P-loop_NTPase"/>
</dbReference>
<dbReference type="PROSITE" id="PS50893">
    <property type="entry name" value="ABC_TRANSPORTER_2"/>
    <property type="match status" value="1"/>
</dbReference>
<dbReference type="PANTHER" id="PTHR43776:SF7">
    <property type="entry name" value="D,D-DIPEPTIDE TRANSPORT ATP-BINDING PROTEIN DDPF-RELATED"/>
    <property type="match status" value="1"/>
</dbReference>
<evidence type="ECO:0000313" key="7">
    <source>
        <dbReference type="EMBL" id="MBR7781796.1"/>
    </source>
</evidence>
<dbReference type="AlphaFoldDB" id="A0A941I5N6"/>
<dbReference type="InterPro" id="IPR050319">
    <property type="entry name" value="ABC_transp_ATP-bind"/>
</dbReference>
<dbReference type="GO" id="GO:0015833">
    <property type="term" value="P:peptide transport"/>
    <property type="evidence" value="ECO:0007669"/>
    <property type="project" value="InterPro"/>
</dbReference>
<dbReference type="FunFam" id="3.40.50.300:FF:000016">
    <property type="entry name" value="Oligopeptide ABC transporter ATP-binding component"/>
    <property type="match status" value="1"/>
</dbReference>
<evidence type="ECO:0000256" key="4">
    <source>
        <dbReference type="ARBA" id="ARBA00022741"/>
    </source>
</evidence>
<dbReference type="CDD" id="cd03257">
    <property type="entry name" value="ABC_NikE_OppD_transporters"/>
    <property type="match status" value="1"/>
</dbReference>
<accession>A0A941I5N6</accession>
<dbReference type="InterPro" id="IPR003593">
    <property type="entry name" value="AAA+_ATPase"/>
</dbReference>
<keyword evidence="4" id="KW-0547">Nucleotide-binding</keyword>
<keyword evidence="3" id="KW-1003">Cell membrane</keyword>
<dbReference type="GO" id="GO:0016887">
    <property type="term" value="F:ATP hydrolysis activity"/>
    <property type="evidence" value="ECO:0007669"/>
    <property type="project" value="InterPro"/>
</dbReference>
<name>A0A941I5N6_9BURK</name>
<dbReference type="Gene3D" id="3.40.50.300">
    <property type="entry name" value="P-loop containing nucleotide triphosphate hydrolases"/>
    <property type="match status" value="1"/>
</dbReference>
<keyword evidence="8" id="KW-1185">Reference proteome</keyword>
<dbReference type="EMBL" id="JAGSPN010000003">
    <property type="protein sequence ID" value="MBR7781796.1"/>
    <property type="molecule type" value="Genomic_DNA"/>
</dbReference>
<keyword evidence="5 7" id="KW-0067">ATP-binding</keyword>
<dbReference type="PROSITE" id="PS00211">
    <property type="entry name" value="ABC_TRANSPORTER_1"/>
    <property type="match status" value="1"/>
</dbReference>
<dbReference type="SUPFAM" id="SSF52540">
    <property type="entry name" value="P-loop containing nucleoside triphosphate hydrolases"/>
    <property type="match status" value="1"/>
</dbReference>
<dbReference type="RefSeq" id="WP_212687135.1">
    <property type="nucleotide sequence ID" value="NZ_JAGSPN010000003.1"/>
</dbReference>
<dbReference type="GO" id="GO:0005524">
    <property type="term" value="F:ATP binding"/>
    <property type="evidence" value="ECO:0007669"/>
    <property type="project" value="UniProtKB-KW"/>
</dbReference>
<evidence type="ECO:0000256" key="1">
    <source>
        <dbReference type="ARBA" id="ARBA00005417"/>
    </source>
</evidence>
<evidence type="ECO:0000313" key="8">
    <source>
        <dbReference type="Proteomes" id="UP000680067"/>
    </source>
</evidence>
<dbReference type="Proteomes" id="UP000680067">
    <property type="component" value="Unassembled WGS sequence"/>
</dbReference>
<evidence type="ECO:0000256" key="3">
    <source>
        <dbReference type="ARBA" id="ARBA00022475"/>
    </source>
</evidence>
<dbReference type="Pfam" id="PF08352">
    <property type="entry name" value="oligo_HPY"/>
    <property type="match status" value="1"/>
</dbReference>
<dbReference type="GO" id="GO:0055085">
    <property type="term" value="P:transmembrane transport"/>
    <property type="evidence" value="ECO:0007669"/>
    <property type="project" value="UniProtKB-ARBA"/>
</dbReference>
<gene>
    <name evidence="7" type="ORF">KDM89_06565</name>
</gene>